<dbReference type="SUPFAM" id="SSF116726">
    <property type="entry name" value="TrkA C-terminal domain-like"/>
    <property type="match status" value="2"/>
</dbReference>
<reference evidence="9 10" key="1">
    <citation type="submission" date="2018-10" db="EMBL/GenBank/DDBJ databases">
        <title>Draft genome of Cortibacter populi DSM10536.</title>
        <authorList>
            <person name="Bernier A.-M."/>
            <person name="Bernard K."/>
        </authorList>
    </citation>
    <scope>NUCLEOTIDE SEQUENCE [LARGE SCALE GENOMIC DNA]</scope>
    <source>
        <strain evidence="9 10">DSM 105136</strain>
    </source>
</reference>
<proteinExistence type="predicted"/>
<evidence type="ECO:0000313" key="9">
    <source>
        <dbReference type="EMBL" id="RMX08205.1"/>
    </source>
</evidence>
<evidence type="ECO:0000256" key="4">
    <source>
        <dbReference type="ARBA" id="ARBA00022958"/>
    </source>
</evidence>
<dbReference type="Gene3D" id="3.40.50.720">
    <property type="entry name" value="NAD(P)-binding Rossmann-like Domain"/>
    <property type="match status" value="2"/>
</dbReference>
<evidence type="ECO:0000256" key="6">
    <source>
        <dbReference type="ARBA" id="ARBA00023065"/>
    </source>
</evidence>
<dbReference type="Pfam" id="PF02080">
    <property type="entry name" value="TrkA_C"/>
    <property type="match status" value="2"/>
</dbReference>
<dbReference type="RefSeq" id="WP_122226328.1">
    <property type="nucleotide sequence ID" value="NZ_RDQO01000001.1"/>
</dbReference>
<dbReference type="GO" id="GO:0015079">
    <property type="term" value="F:potassium ion transmembrane transporter activity"/>
    <property type="evidence" value="ECO:0007669"/>
    <property type="project" value="InterPro"/>
</dbReference>
<feature type="domain" description="RCK N-terminal" evidence="7">
    <location>
        <begin position="1"/>
        <end position="119"/>
    </location>
</feature>
<feature type="domain" description="RCK C-terminal" evidence="8">
    <location>
        <begin position="144"/>
        <end position="230"/>
    </location>
</feature>
<keyword evidence="5" id="KW-0520">NAD</keyword>
<keyword evidence="6" id="KW-0406">Ion transport</keyword>
<keyword evidence="2" id="KW-0813">Transport</keyword>
<dbReference type="Gene3D" id="3.30.70.1450">
    <property type="entry name" value="Regulator of K+ conductance, C-terminal domain"/>
    <property type="match status" value="2"/>
</dbReference>
<dbReference type="InterPro" id="IPR036291">
    <property type="entry name" value="NAD(P)-bd_dom_sf"/>
</dbReference>
<organism evidence="9 10">
    <name type="scientific">Corticibacter populi</name>
    <dbReference type="NCBI Taxonomy" id="1550736"/>
    <lineage>
        <taxon>Bacteria</taxon>
        <taxon>Pseudomonadati</taxon>
        <taxon>Pseudomonadota</taxon>
        <taxon>Betaproteobacteria</taxon>
        <taxon>Burkholderiales</taxon>
        <taxon>Comamonadaceae</taxon>
        <taxon>Corticibacter</taxon>
    </lineage>
</organism>
<dbReference type="PROSITE" id="PS51202">
    <property type="entry name" value="RCK_C"/>
    <property type="match status" value="2"/>
</dbReference>
<evidence type="ECO:0000256" key="3">
    <source>
        <dbReference type="ARBA" id="ARBA00022538"/>
    </source>
</evidence>
<evidence type="ECO:0000256" key="5">
    <source>
        <dbReference type="ARBA" id="ARBA00023027"/>
    </source>
</evidence>
<comment type="caution">
    <text evidence="9">The sequence shown here is derived from an EMBL/GenBank/DDBJ whole genome shotgun (WGS) entry which is preliminary data.</text>
</comment>
<dbReference type="PRINTS" id="PR00335">
    <property type="entry name" value="KUPTAKETRKA"/>
</dbReference>
<dbReference type="PANTHER" id="PTHR43833">
    <property type="entry name" value="POTASSIUM CHANNEL PROTEIN 2-RELATED-RELATED"/>
    <property type="match status" value="1"/>
</dbReference>
<dbReference type="AlphaFoldDB" id="A0A3M6QYV8"/>
<dbReference type="EMBL" id="RDQO01000001">
    <property type="protein sequence ID" value="RMX08205.1"/>
    <property type="molecule type" value="Genomic_DNA"/>
</dbReference>
<evidence type="ECO:0000259" key="7">
    <source>
        <dbReference type="PROSITE" id="PS51201"/>
    </source>
</evidence>
<evidence type="ECO:0000256" key="1">
    <source>
        <dbReference type="ARBA" id="ARBA00017378"/>
    </source>
</evidence>
<dbReference type="Pfam" id="PF02254">
    <property type="entry name" value="TrkA_N"/>
    <property type="match status" value="2"/>
</dbReference>
<feature type="domain" description="RCK C-terminal" evidence="8">
    <location>
        <begin position="374"/>
        <end position="455"/>
    </location>
</feature>
<dbReference type="GO" id="GO:0005886">
    <property type="term" value="C:plasma membrane"/>
    <property type="evidence" value="ECO:0007669"/>
    <property type="project" value="InterPro"/>
</dbReference>
<dbReference type="InterPro" id="IPR050721">
    <property type="entry name" value="Trk_Ktr_HKT_K-transport"/>
</dbReference>
<keyword evidence="3" id="KW-0633">Potassium transport</keyword>
<sequence length="461" mass="49872">MKVVICGAGQVGTTIAKHLATEGINVTVIDIDQRQVSRIDESYDVRGVAGHASHPDTLRKAGVKHADMLIAVTRSDEVNMVACQVAYSLFGVKRRIARIRHGGYLAKDTSGLFAAEHLPIDVIISPEMEIAERIARRLRTPGSFDAMPLAGGRMELLGIHVDAAHCPVAGERIADIAEVEQFQGMAIMAIMRKGRSFVPADSDRIEVGDDVYLVSKTERIKDVLVAFGHQERMGKRLIIVGAGNVGLHLAMEIQQVSPHVDIKIIEQSRTRAEQVANALGSAVVVLHGDALEQTILEEAQAGQAETTVAVTNDDETNIFVSVLAKQLGCKRAITLVNKRNYEVLMPRLGIDSVVSPSAVTISTVLRHVRRGAIAAVHTLREDFGEVVEAEITEESRLVHRPLDQLGLPAGMKVAAIVRDGQTVMARPEAQLRVGDRIVAVITYSDLRQAEALLGAARRPAA</sequence>
<name>A0A3M6QYV8_9BURK</name>
<protein>
    <recommendedName>
        <fullName evidence="1">Trk system potassium uptake protein TrkA</fullName>
    </recommendedName>
</protein>
<evidence type="ECO:0000313" key="10">
    <source>
        <dbReference type="Proteomes" id="UP000278006"/>
    </source>
</evidence>
<dbReference type="PANTHER" id="PTHR43833:SF5">
    <property type="entry name" value="TRK SYSTEM POTASSIUM UPTAKE PROTEIN TRKA"/>
    <property type="match status" value="1"/>
</dbReference>
<dbReference type="SUPFAM" id="SSF51735">
    <property type="entry name" value="NAD(P)-binding Rossmann-fold domains"/>
    <property type="match status" value="2"/>
</dbReference>
<dbReference type="Proteomes" id="UP000278006">
    <property type="component" value="Unassembled WGS sequence"/>
</dbReference>
<dbReference type="NCBIfam" id="NF007032">
    <property type="entry name" value="PRK09496.1-4"/>
    <property type="match status" value="1"/>
</dbReference>
<dbReference type="NCBIfam" id="NF007031">
    <property type="entry name" value="PRK09496.1-2"/>
    <property type="match status" value="1"/>
</dbReference>
<dbReference type="InterPro" id="IPR006036">
    <property type="entry name" value="K_uptake_TrkA"/>
</dbReference>
<keyword evidence="10" id="KW-1185">Reference proteome</keyword>
<dbReference type="InterPro" id="IPR006037">
    <property type="entry name" value="RCK_C"/>
</dbReference>
<evidence type="ECO:0000259" key="8">
    <source>
        <dbReference type="PROSITE" id="PS51202"/>
    </source>
</evidence>
<gene>
    <name evidence="9" type="primary">trkA</name>
    <name evidence="9" type="ORF">D8I35_03575</name>
</gene>
<dbReference type="PROSITE" id="PS51201">
    <property type="entry name" value="RCK_N"/>
    <property type="match status" value="2"/>
</dbReference>
<dbReference type="InterPro" id="IPR003148">
    <property type="entry name" value="RCK_N"/>
</dbReference>
<dbReference type="OrthoDB" id="9775180at2"/>
<dbReference type="InterPro" id="IPR036721">
    <property type="entry name" value="RCK_C_sf"/>
</dbReference>
<accession>A0A3M6QYV8</accession>
<keyword evidence="4" id="KW-0630">Potassium</keyword>
<feature type="domain" description="RCK N-terminal" evidence="7">
    <location>
        <begin position="234"/>
        <end position="354"/>
    </location>
</feature>
<dbReference type="NCBIfam" id="NF007039">
    <property type="entry name" value="PRK09496.3-2"/>
    <property type="match status" value="1"/>
</dbReference>
<evidence type="ECO:0000256" key="2">
    <source>
        <dbReference type="ARBA" id="ARBA00022448"/>
    </source>
</evidence>